<dbReference type="PROSITE" id="PS01047">
    <property type="entry name" value="HMA_1"/>
    <property type="match status" value="1"/>
</dbReference>
<dbReference type="AlphaFoldDB" id="A0A9X3XMC7"/>
<proteinExistence type="predicted"/>
<dbReference type="InterPro" id="IPR036163">
    <property type="entry name" value="HMA_dom_sf"/>
</dbReference>
<dbReference type="Pfam" id="PF00403">
    <property type="entry name" value="HMA"/>
    <property type="match status" value="1"/>
</dbReference>
<evidence type="ECO:0000313" key="4">
    <source>
        <dbReference type="Proteomes" id="UP001141183"/>
    </source>
</evidence>
<dbReference type="InterPro" id="IPR017969">
    <property type="entry name" value="Heavy-metal-associated_CS"/>
</dbReference>
<dbReference type="CDD" id="cd00371">
    <property type="entry name" value="HMA"/>
    <property type="match status" value="1"/>
</dbReference>
<dbReference type="SUPFAM" id="SSF55008">
    <property type="entry name" value="HMA, heavy metal-associated domain"/>
    <property type="match status" value="1"/>
</dbReference>
<keyword evidence="4" id="KW-1185">Reference proteome</keyword>
<accession>A0A9X3XMC7</accession>
<dbReference type="InterPro" id="IPR006121">
    <property type="entry name" value="HMA_dom"/>
</dbReference>
<protein>
    <submittedName>
        <fullName evidence="3">Heavy-metal-associated domain-containing protein</fullName>
    </submittedName>
</protein>
<dbReference type="EMBL" id="JAMRYU010000008">
    <property type="protein sequence ID" value="MDC4240274.1"/>
    <property type="molecule type" value="Genomic_DNA"/>
</dbReference>
<dbReference type="PROSITE" id="PS50846">
    <property type="entry name" value="HMA_2"/>
    <property type="match status" value="1"/>
</dbReference>
<evidence type="ECO:0000256" key="1">
    <source>
        <dbReference type="ARBA" id="ARBA00022723"/>
    </source>
</evidence>
<gene>
    <name evidence="3" type="ORF">NE398_08855</name>
</gene>
<evidence type="ECO:0000313" key="3">
    <source>
        <dbReference type="EMBL" id="MDC4240274.1"/>
    </source>
</evidence>
<reference evidence="3" key="1">
    <citation type="submission" date="2022-05" db="EMBL/GenBank/DDBJ databases">
        <title>Draft genome sequence of Clostridium tertium strain CP3 isolated from Peru.</title>
        <authorList>
            <person name="Hurtado R."/>
            <person name="Lima L."/>
            <person name="Sousa T."/>
            <person name="Jaiswal A.K."/>
            <person name="Tiwari S."/>
            <person name="Maturrano L."/>
            <person name="Brenig B."/>
            <person name="Azevedo V."/>
        </authorList>
    </citation>
    <scope>NUCLEOTIDE SEQUENCE</scope>
    <source>
        <strain evidence="3">CP3</strain>
    </source>
</reference>
<name>A0A9X3XMC7_9CLOT</name>
<dbReference type="Gene3D" id="3.30.70.100">
    <property type="match status" value="1"/>
</dbReference>
<dbReference type="RefSeq" id="WP_008678605.1">
    <property type="nucleotide sequence ID" value="NZ_CABKOG010000003.1"/>
</dbReference>
<feature type="domain" description="HMA" evidence="2">
    <location>
        <begin position="1"/>
        <end position="64"/>
    </location>
</feature>
<dbReference type="Proteomes" id="UP001141183">
    <property type="component" value="Unassembled WGS sequence"/>
</dbReference>
<keyword evidence="1" id="KW-0479">Metal-binding</keyword>
<organism evidence="3 4">
    <name type="scientific">Clostridium tertium</name>
    <dbReference type="NCBI Taxonomy" id="1559"/>
    <lineage>
        <taxon>Bacteria</taxon>
        <taxon>Bacillati</taxon>
        <taxon>Bacillota</taxon>
        <taxon>Clostridia</taxon>
        <taxon>Eubacteriales</taxon>
        <taxon>Clostridiaceae</taxon>
        <taxon>Clostridium</taxon>
    </lineage>
</organism>
<comment type="caution">
    <text evidence="3">The sequence shown here is derived from an EMBL/GenBank/DDBJ whole genome shotgun (WGS) entry which is preliminary data.</text>
</comment>
<evidence type="ECO:0000259" key="2">
    <source>
        <dbReference type="PROSITE" id="PS50846"/>
    </source>
</evidence>
<dbReference type="GO" id="GO:0046872">
    <property type="term" value="F:metal ion binding"/>
    <property type="evidence" value="ECO:0007669"/>
    <property type="project" value="UniProtKB-KW"/>
</dbReference>
<sequence>MKKKINIEGMSCGHCVAHVKEALEEISGVEILEVNLEGKNALVNTEVEDNTLIAAIDEAGYDVTSIDKL</sequence>